<keyword evidence="4" id="KW-1185">Reference proteome</keyword>
<dbReference type="EMBL" id="KV426101">
    <property type="protein sequence ID" value="KZV88377.1"/>
    <property type="molecule type" value="Genomic_DNA"/>
</dbReference>
<dbReference type="InterPro" id="IPR000467">
    <property type="entry name" value="G_patch_dom"/>
</dbReference>
<dbReference type="AlphaFoldDB" id="A0A165F4L4"/>
<feature type="compositionally biased region" description="Basic residues" evidence="1">
    <location>
        <begin position="158"/>
        <end position="169"/>
    </location>
</feature>
<feature type="region of interest" description="Disordered" evidence="1">
    <location>
        <begin position="94"/>
        <end position="268"/>
    </location>
</feature>
<feature type="compositionally biased region" description="Basic residues" evidence="1">
    <location>
        <begin position="333"/>
        <end position="349"/>
    </location>
</feature>
<gene>
    <name evidence="3" type="ORF">EXIGLDRAFT_839250</name>
</gene>
<organism evidence="3 4">
    <name type="scientific">Exidia glandulosa HHB12029</name>
    <dbReference type="NCBI Taxonomy" id="1314781"/>
    <lineage>
        <taxon>Eukaryota</taxon>
        <taxon>Fungi</taxon>
        <taxon>Dikarya</taxon>
        <taxon>Basidiomycota</taxon>
        <taxon>Agaricomycotina</taxon>
        <taxon>Agaricomycetes</taxon>
        <taxon>Auriculariales</taxon>
        <taxon>Exidiaceae</taxon>
        <taxon>Exidia</taxon>
    </lineage>
</organism>
<dbReference type="GO" id="GO:0003676">
    <property type="term" value="F:nucleic acid binding"/>
    <property type="evidence" value="ECO:0007669"/>
    <property type="project" value="InterPro"/>
</dbReference>
<dbReference type="Pfam" id="PF01585">
    <property type="entry name" value="G-patch"/>
    <property type="match status" value="1"/>
</dbReference>
<feature type="compositionally biased region" description="Low complexity" evidence="1">
    <location>
        <begin position="172"/>
        <end position="181"/>
    </location>
</feature>
<protein>
    <recommendedName>
        <fullName evidence="2">G-patch domain-containing protein</fullName>
    </recommendedName>
</protein>
<feature type="compositionally biased region" description="Polar residues" evidence="1">
    <location>
        <begin position="95"/>
        <end position="104"/>
    </location>
</feature>
<accession>A0A165F4L4</accession>
<proteinExistence type="predicted"/>
<evidence type="ECO:0000259" key="2">
    <source>
        <dbReference type="PROSITE" id="PS50174"/>
    </source>
</evidence>
<dbReference type="InParanoid" id="A0A165F4L4"/>
<evidence type="ECO:0000313" key="4">
    <source>
        <dbReference type="Proteomes" id="UP000077266"/>
    </source>
</evidence>
<feature type="compositionally biased region" description="Basic residues" evidence="1">
    <location>
        <begin position="205"/>
        <end position="220"/>
    </location>
</feature>
<dbReference type="PANTHER" id="PTHR23149">
    <property type="entry name" value="G PATCH DOMAIN CONTAINING PROTEIN"/>
    <property type="match status" value="1"/>
</dbReference>
<feature type="region of interest" description="Disordered" evidence="1">
    <location>
        <begin position="1"/>
        <end position="21"/>
    </location>
</feature>
<dbReference type="STRING" id="1314781.A0A165F4L4"/>
<name>A0A165F4L4_EXIGL</name>
<dbReference type="SMART" id="SM00443">
    <property type="entry name" value="G_patch"/>
    <property type="match status" value="1"/>
</dbReference>
<feature type="region of interest" description="Disordered" evidence="1">
    <location>
        <begin position="288"/>
        <end position="355"/>
    </location>
</feature>
<sequence>MGLAQRKVKQRIGPDPRNLSWGDDAARFGQAYLEKLGWSSGGGLGADGEGRASHITVKQKLNMLGIGADAAGMSGDPTIAWKQGKDFESVLAKLNTGSGSSTPVPTGFHAATAQVDTDATDSGEKKKKRKKDTDDDGDRKSKKSRSNSADEGETKEERKKRKEEKKRRKAEAAATSTSAAATPPPPSETPSRDDSPSVSASAPHVPRHRHHRAKFLRSKRMAVGDTAAMAQILGMSAPATPASTEDSTPQPPPDVQSQSQVLGIDDGLIKTSTKSVADYFKEKMEAKLRATAPASAATSLEDSVAPVVQVDSEPVPASGESQDAASVDEKEEKRRRKQEKKERKEKKRKEREAED</sequence>
<feature type="compositionally biased region" description="Basic residues" evidence="1">
    <location>
        <begin position="1"/>
        <end position="10"/>
    </location>
</feature>
<dbReference type="Proteomes" id="UP000077266">
    <property type="component" value="Unassembled WGS sequence"/>
</dbReference>
<evidence type="ECO:0000313" key="3">
    <source>
        <dbReference type="EMBL" id="KZV88377.1"/>
    </source>
</evidence>
<dbReference type="OrthoDB" id="29523at2759"/>
<feature type="domain" description="G-patch" evidence="2">
    <location>
        <begin position="25"/>
        <end position="71"/>
    </location>
</feature>
<dbReference type="PROSITE" id="PS50174">
    <property type="entry name" value="G_PATCH"/>
    <property type="match status" value="1"/>
</dbReference>
<reference evidence="3 4" key="1">
    <citation type="journal article" date="2016" name="Mol. Biol. Evol.">
        <title>Comparative Genomics of Early-Diverging Mushroom-Forming Fungi Provides Insights into the Origins of Lignocellulose Decay Capabilities.</title>
        <authorList>
            <person name="Nagy L.G."/>
            <person name="Riley R."/>
            <person name="Tritt A."/>
            <person name="Adam C."/>
            <person name="Daum C."/>
            <person name="Floudas D."/>
            <person name="Sun H."/>
            <person name="Yadav J.S."/>
            <person name="Pangilinan J."/>
            <person name="Larsson K.H."/>
            <person name="Matsuura K."/>
            <person name="Barry K."/>
            <person name="Labutti K."/>
            <person name="Kuo R."/>
            <person name="Ohm R.A."/>
            <person name="Bhattacharya S.S."/>
            <person name="Shirouzu T."/>
            <person name="Yoshinaga Y."/>
            <person name="Martin F.M."/>
            <person name="Grigoriev I.V."/>
            <person name="Hibbett D.S."/>
        </authorList>
    </citation>
    <scope>NUCLEOTIDE SEQUENCE [LARGE SCALE GENOMIC DNA]</scope>
    <source>
        <strain evidence="3 4">HHB12029</strain>
    </source>
</reference>
<evidence type="ECO:0000256" key="1">
    <source>
        <dbReference type="SAM" id="MobiDB-lite"/>
    </source>
</evidence>
<dbReference type="InterPro" id="IPR050656">
    <property type="entry name" value="PINX1"/>
</dbReference>